<keyword evidence="3" id="KW-1185">Reference proteome</keyword>
<protein>
    <submittedName>
        <fullName evidence="2">Uncharacterized protein</fullName>
    </submittedName>
</protein>
<dbReference type="EMBL" id="JACGCM010001219">
    <property type="protein sequence ID" value="KAF6158762.1"/>
    <property type="molecule type" value="Genomic_DNA"/>
</dbReference>
<sequence>MATYMVLRIMKNNSKKQKLSTKDHVSHEDESKTSKDGVESCENDVQVLEGCCINDQHYVSKSLRRQRKRMGMLPEVQPPTLEERNDLKLLKRIDFQALY</sequence>
<evidence type="ECO:0000313" key="3">
    <source>
        <dbReference type="Proteomes" id="UP000541444"/>
    </source>
</evidence>
<dbReference type="AlphaFoldDB" id="A0A7J7MVD7"/>
<feature type="region of interest" description="Disordered" evidence="1">
    <location>
        <begin position="13"/>
        <end position="39"/>
    </location>
</feature>
<accession>A0A7J7MVD7</accession>
<reference evidence="2 3" key="1">
    <citation type="journal article" date="2020" name="IScience">
        <title>Genome Sequencing of the Endangered Kingdonia uniflora (Circaeasteraceae, Ranunculales) Reveals Potential Mechanisms of Evolutionary Specialization.</title>
        <authorList>
            <person name="Sun Y."/>
            <person name="Deng T."/>
            <person name="Zhang A."/>
            <person name="Moore M.J."/>
            <person name="Landis J.B."/>
            <person name="Lin N."/>
            <person name="Zhang H."/>
            <person name="Zhang X."/>
            <person name="Huang J."/>
            <person name="Zhang X."/>
            <person name="Sun H."/>
            <person name="Wang H."/>
        </authorList>
    </citation>
    <scope>NUCLEOTIDE SEQUENCE [LARGE SCALE GENOMIC DNA]</scope>
    <source>
        <strain evidence="2">TB1705</strain>
        <tissue evidence="2">Leaf</tissue>
    </source>
</reference>
<feature type="compositionally biased region" description="Basic and acidic residues" evidence="1">
    <location>
        <begin position="20"/>
        <end position="38"/>
    </location>
</feature>
<evidence type="ECO:0000313" key="2">
    <source>
        <dbReference type="EMBL" id="KAF6158762.1"/>
    </source>
</evidence>
<comment type="caution">
    <text evidence="2">The sequence shown here is derived from an EMBL/GenBank/DDBJ whole genome shotgun (WGS) entry which is preliminary data.</text>
</comment>
<proteinExistence type="predicted"/>
<name>A0A7J7MVD7_9MAGN</name>
<evidence type="ECO:0000256" key="1">
    <source>
        <dbReference type="SAM" id="MobiDB-lite"/>
    </source>
</evidence>
<dbReference type="Proteomes" id="UP000541444">
    <property type="component" value="Unassembled WGS sequence"/>
</dbReference>
<gene>
    <name evidence="2" type="ORF">GIB67_040276</name>
</gene>
<organism evidence="2 3">
    <name type="scientific">Kingdonia uniflora</name>
    <dbReference type="NCBI Taxonomy" id="39325"/>
    <lineage>
        <taxon>Eukaryota</taxon>
        <taxon>Viridiplantae</taxon>
        <taxon>Streptophyta</taxon>
        <taxon>Embryophyta</taxon>
        <taxon>Tracheophyta</taxon>
        <taxon>Spermatophyta</taxon>
        <taxon>Magnoliopsida</taxon>
        <taxon>Ranunculales</taxon>
        <taxon>Circaeasteraceae</taxon>
        <taxon>Kingdonia</taxon>
    </lineage>
</organism>